<sequence length="198" mass="21901">MKKGALIFYIAISAAVLGLYILFFVSKGGEEKATTAVSAGGAKSVIAYVNIDTVLAKYDMAADLNKSLQDKTKKIENEFGSKVQNFQREAVDFQDKAQKGLITRSQAEEMQGRLQQKQQSLSQQENQYRMQLAEEQQVALRNIHSKIVDFLKEYNKTKGYSVIVSTTLYGGPVLVGNAALDITDDVIKGLNDTYKSSK</sequence>
<keyword evidence="4" id="KW-0472">Membrane</keyword>
<evidence type="ECO:0000256" key="3">
    <source>
        <dbReference type="SAM" id="Coils"/>
    </source>
</evidence>
<keyword evidence="4" id="KW-1133">Transmembrane helix</keyword>
<dbReference type="OrthoDB" id="1493259at2"/>
<dbReference type="PANTHER" id="PTHR35089">
    <property type="entry name" value="CHAPERONE PROTEIN SKP"/>
    <property type="match status" value="1"/>
</dbReference>
<dbReference type="Proteomes" id="UP000294830">
    <property type="component" value="Unassembled WGS sequence"/>
</dbReference>
<dbReference type="SMART" id="SM00935">
    <property type="entry name" value="OmpH"/>
    <property type="match status" value="1"/>
</dbReference>
<dbReference type="GO" id="GO:0005829">
    <property type="term" value="C:cytosol"/>
    <property type="evidence" value="ECO:0007669"/>
    <property type="project" value="TreeGrafter"/>
</dbReference>
<dbReference type="SUPFAM" id="SSF111384">
    <property type="entry name" value="OmpH-like"/>
    <property type="match status" value="1"/>
</dbReference>
<evidence type="ECO:0000313" key="5">
    <source>
        <dbReference type="EMBL" id="TCN72982.1"/>
    </source>
</evidence>
<evidence type="ECO:0000256" key="1">
    <source>
        <dbReference type="ARBA" id="ARBA00009091"/>
    </source>
</evidence>
<dbReference type="Pfam" id="PF03938">
    <property type="entry name" value="OmpH"/>
    <property type="match status" value="1"/>
</dbReference>
<dbReference type="Gene3D" id="3.30.910.20">
    <property type="entry name" value="Skp domain"/>
    <property type="match status" value="1"/>
</dbReference>
<dbReference type="GO" id="GO:0050821">
    <property type="term" value="P:protein stabilization"/>
    <property type="evidence" value="ECO:0007669"/>
    <property type="project" value="TreeGrafter"/>
</dbReference>
<comment type="similarity">
    <text evidence="1">Belongs to the Skp family.</text>
</comment>
<organism evidence="5 6">
    <name type="scientific">Acetobacteroides hydrogenigenes</name>
    <dbReference type="NCBI Taxonomy" id="979970"/>
    <lineage>
        <taxon>Bacteria</taxon>
        <taxon>Pseudomonadati</taxon>
        <taxon>Bacteroidota</taxon>
        <taxon>Bacteroidia</taxon>
        <taxon>Bacteroidales</taxon>
        <taxon>Rikenellaceae</taxon>
        <taxon>Acetobacteroides</taxon>
    </lineage>
</organism>
<reference evidence="5 6" key="1">
    <citation type="submission" date="2019-03" db="EMBL/GenBank/DDBJ databases">
        <title>Genomic Encyclopedia of Archaeal and Bacterial Type Strains, Phase II (KMG-II): from individual species to whole genera.</title>
        <authorList>
            <person name="Goeker M."/>
        </authorList>
    </citation>
    <scope>NUCLEOTIDE SEQUENCE [LARGE SCALE GENOMIC DNA]</scope>
    <source>
        <strain evidence="5 6">RL-C</strain>
    </source>
</reference>
<name>A0A4R2EVD5_9BACT</name>
<dbReference type="AlphaFoldDB" id="A0A4R2EVD5"/>
<dbReference type="RefSeq" id="WP_131837767.1">
    <property type="nucleotide sequence ID" value="NZ_SLWB01000001.1"/>
</dbReference>
<dbReference type="GO" id="GO:0051082">
    <property type="term" value="F:unfolded protein binding"/>
    <property type="evidence" value="ECO:0007669"/>
    <property type="project" value="InterPro"/>
</dbReference>
<dbReference type="InterPro" id="IPR024930">
    <property type="entry name" value="Skp_dom_sf"/>
</dbReference>
<proteinExistence type="inferred from homology"/>
<keyword evidence="6" id="KW-1185">Reference proteome</keyword>
<accession>A0A4R2EVD5</accession>
<feature type="coiled-coil region" evidence="3">
    <location>
        <begin position="107"/>
        <end position="134"/>
    </location>
</feature>
<evidence type="ECO:0000313" key="6">
    <source>
        <dbReference type="Proteomes" id="UP000294830"/>
    </source>
</evidence>
<dbReference type="EMBL" id="SLWB01000001">
    <property type="protein sequence ID" value="TCN72982.1"/>
    <property type="molecule type" value="Genomic_DNA"/>
</dbReference>
<keyword evidence="3" id="KW-0175">Coiled coil</keyword>
<evidence type="ECO:0000256" key="4">
    <source>
        <dbReference type="SAM" id="Phobius"/>
    </source>
</evidence>
<keyword evidence="2" id="KW-0732">Signal</keyword>
<evidence type="ECO:0000256" key="2">
    <source>
        <dbReference type="ARBA" id="ARBA00022729"/>
    </source>
</evidence>
<feature type="transmembrane region" description="Helical" evidence="4">
    <location>
        <begin position="6"/>
        <end position="25"/>
    </location>
</feature>
<protein>
    <submittedName>
        <fullName evidence="5">Outer membrane protein</fullName>
    </submittedName>
</protein>
<dbReference type="InterPro" id="IPR005632">
    <property type="entry name" value="Chaperone_Skp"/>
</dbReference>
<comment type="caution">
    <text evidence="5">The sequence shown here is derived from an EMBL/GenBank/DDBJ whole genome shotgun (WGS) entry which is preliminary data.</text>
</comment>
<gene>
    <name evidence="5" type="ORF">CLV25_101200</name>
</gene>
<keyword evidence="4" id="KW-0812">Transmembrane</keyword>
<dbReference type="PANTHER" id="PTHR35089:SF1">
    <property type="entry name" value="CHAPERONE PROTEIN SKP"/>
    <property type="match status" value="1"/>
</dbReference>